<dbReference type="GO" id="GO:0051301">
    <property type="term" value="P:cell division"/>
    <property type="evidence" value="ECO:0007669"/>
    <property type="project" value="UniProtKB-KW"/>
</dbReference>
<dbReference type="Proteomes" id="UP000231383">
    <property type="component" value="Unassembled WGS sequence"/>
</dbReference>
<dbReference type="PANTHER" id="PTHR37820">
    <property type="entry name" value="CELL DIVISION PROTEIN DIVIB"/>
    <property type="match status" value="1"/>
</dbReference>
<evidence type="ECO:0000256" key="5">
    <source>
        <dbReference type="ARBA" id="ARBA00023306"/>
    </source>
</evidence>
<keyword evidence="4" id="KW-1133">Transmembrane helix</keyword>
<organism evidence="6 7">
    <name type="scientific">Candidatus Roizmanbacteria bacterium CG_4_9_14_0_2_um_filter_39_13</name>
    <dbReference type="NCBI Taxonomy" id="1974839"/>
    <lineage>
        <taxon>Bacteria</taxon>
        <taxon>Candidatus Roizmaniibacteriota</taxon>
    </lineage>
</organism>
<proteinExistence type="predicted"/>
<accession>A0A2M8EWI1</accession>
<reference evidence="7" key="1">
    <citation type="submission" date="2017-09" db="EMBL/GenBank/DDBJ databases">
        <title>Depth-based differentiation of microbial function through sediment-hosted aquifers and enrichment of novel symbionts in the deep terrestrial subsurface.</title>
        <authorList>
            <person name="Probst A.J."/>
            <person name="Ladd B."/>
            <person name="Jarett J.K."/>
            <person name="Geller-Mcgrath D.E."/>
            <person name="Sieber C.M.K."/>
            <person name="Emerson J.B."/>
            <person name="Anantharaman K."/>
            <person name="Thomas B.C."/>
            <person name="Malmstrom R."/>
            <person name="Stieglmeier M."/>
            <person name="Klingl A."/>
            <person name="Woyke T."/>
            <person name="Ryan C.M."/>
            <person name="Banfield J.F."/>
        </authorList>
    </citation>
    <scope>NUCLEOTIDE SEQUENCE [LARGE SCALE GENOMIC DNA]</scope>
</reference>
<keyword evidence="3" id="KW-0812">Transmembrane</keyword>
<keyword evidence="5" id="KW-0131">Cell cycle</keyword>
<protein>
    <recommendedName>
        <fullName evidence="8">POTRA domain-containing protein</fullName>
    </recommendedName>
</protein>
<evidence type="ECO:0000313" key="6">
    <source>
        <dbReference type="EMBL" id="PJC30234.1"/>
    </source>
</evidence>
<comment type="caution">
    <text evidence="6">The sequence shown here is derived from an EMBL/GenBank/DDBJ whole genome shotgun (WGS) entry which is preliminary data.</text>
</comment>
<keyword evidence="2" id="KW-0132">Cell division</keyword>
<evidence type="ECO:0000313" key="7">
    <source>
        <dbReference type="Proteomes" id="UP000231383"/>
    </source>
</evidence>
<dbReference type="AlphaFoldDB" id="A0A2M8EWI1"/>
<sequence length="221" mass="25743">MGSIVWIGFFYKVDSYFRVQNVVFVGKTESDSIIGTSHLLNTHMWLIDEQEVQKQINLANPSYVVKEVQKQYPHTLSIQVGRLYPSVYLEVGNGYILLSKEGNILQKSREIELTSVPIITYYQRIPYSTYQAGYSVDKKDIRDVLYFIEVIKGVKEKVTRIDIAGYHMLGLYTDEHAYVFSSEKEKELQLYQFEQAIRQFQIEGTAFSSIDFRFDKPVVKF</sequence>
<evidence type="ECO:0000256" key="4">
    <source>
        <dbReference type="ARBA" id="ARBA00022989"/>
    </source>
</evidence>
<evidence type="ECO:0000256" key="2">
    <source>
        <dbReference type="ARBA" id="ARBA00022618"/>
    </source>
</evidence>
<dbReference type="PANTHER" id="PTHR37820:SF1">
    <property type="entry name" value="CELL DIVISION PROTEIN FTSQ"/>
    <property type="match status" value="1"/>
</dbReference>
<dbReference type="EMBL" id="PFSC01000176">
    <property type="protein sequence ID" value="PJC30234.1"/>
    <property type="molecule type" value="Genomic_DNA"/>
</dbReference>
<evidence type="ECO:0000256" key="1">
    <source>
        <dbReference type="ARBA" id="ARBA00022475"/>
    </source>
</evidence>
<keyword evidence="4" id="KW-0472">Membrane</keyword>
<keyword evidence="1" id="KW-1003">Cell membrane</keyword>
<evidence type="ECO:0008006" key="8">
    <source>
        <dbReference type="Google" id="ProtNLM"/>
    </source>
</evidence>
<dbReference type="InterPro" id="IPR050487">
    <property type="entry name" value="FtsQ_DivIB"/>
</dbReference>
<evidence type="ECO:0000256" key="3">
    <source>
        <dbReference type="ARBA" id="ARBA00022692"/>
    </source>
</evidence>
<gene>
    <name evidence="6" type="ORF">CO051_06725</name>
</gene>
<dbReference type="GO" id="GO:0005886">
    <property type="term" value="C:plasma membrane"/>
    <property type="evidence" value="ECO:0007669"/>
    <property type="project" value="TreeGrafter"/>
</dbReference>
<name>A0A2M8EWI1_9BACT</name>